<gene>
    <name evidence="3" type="ORF">BAU06_10685</name>
    <name evidence="4" type="ORF">BAU08_10885</name>
</gene>
<evidence type="ECO:0000313" key="3">
    <source>
        <dbReference type="EMBL" id="ANN66684.1"/>
    </source>
</evidence>
<sequence length="246" mass="26949">MSPAVSLLCLPCAGASATMYLRWRRRLEPWLHILPVELPGRGVRMDEPYATDVETLAARLVEEHAGDMARQPYALFGHSMGALIAYHMAARIGARGLAAPSLLIVSGSPAPARRDPARFDGMDNDQALIDDLRKQGGTPEAVLGSRGLRRFALDTLAADYAMCRAYRYAPRPRLAVPLLVLAGRDDDIAAPAIDAWREETACGIRQAWFEGGHFFVKHREEEVLALIDRSLRPIAQRAGHGSIAFA</sequence>
<evidence type="ECO:0000313" key="5">
    <source>
        <dbReference type="Proteomes" id="UP000091897"/>
    </source>
</evidence>
<proteinExistence type="inferred from homology"/>
<dbReference type="Gene3D" id="3.40.50.1820">
    <property type="entry name" value="alpha/beta hydrolase"/>
    <property type="match status" value="1"/>
</dbReference>
<dbReference type="InterPro" id="IPR001031">
    <property type="entry name" value="Thioesterase"/>
</dbReference>
<dbReference type="AlphaFoldDB" id="A0A193FWN0"/>
<name>A0A193FWN0_9BORD</name>
<dbReference type="STRING" id="463025.BAU08_10885"/>
<comment type="similarity">
    <text evidence="1">Belongs to the thioesterase family.</text>
</comment>
<reference evidence="5 6" key="1">
    <citation type="submission" date="2016-06" db="EMBL/GenBank/DDBJ databases">
        <title>Complete genome sequences of Bordetella bronchialis and Bordetella flabilis.</title>
        <authorList>
            <person name="LiPuma J.J."/>
            <person name="Spilker T."/>
        </authorList>
    </citation>
    <scope>NUCLEOTIDE SEQUENCE [LARGE SCALE GENOMIC DNA]</scope>
    <source>
        <strain evidence="4 6">AU17976</strain>
        <strain evidence="3 5">AU3182</strain>
    </source>
</reference>
<organism evidence="4 6">
    <name type="scientific">Bordetella bronchialis</name>
    <dbReference type="NCBI Taxonomy" id="463025"/>
    <lineage>
        <taxon>Bacteria</taxon>
        <taxon>Pseudomonadati</taxon>
        <taxon>Pseudomonadota</taxon>
        <taxon>Betaproteobacteria</taxon>
        <taxon>Burkholderiales</taxon>
        <taxon>Alcaligenaceae</taxon>
        <taxon>Bordetella</taxon>
    </lineage>
</organism>
<evidence type="ECO:0000313" key="4">
    <source>
        <dbReference type="EMBL" id="ANN71763.1"/>
    </source>
</evidence>
<evidence type="ECO:0000256" key="1">
    <source>
        <dbReference type="ARBA" id="ARBA00007169"/>
    </source>
</evidence>
<protein>
    <submittedName>
        <fullName evidence="4">Thioesterase</fullName>
    </submittedName>
</protein>
<dbReference type="GO" id="GO:0008610">
    <property type="term" value="P:lipid biosynthetic process"/>
    <property type="evidence" value="ECO:0007669"/>
    <property type="project" value="TreeGrafter"/>
</dbReference>
<dbReference type="KEGG" id="bbro:BAU06_10685"/>
<keyword evidence="5" id="KW-1185">Reference proteome</keyword>
<dbReference type="Proteomes" id="UP000092213">
    <property type="component" value="Chromosome"/>
</dbReference>
<dbReference type="InterPro" id="IPR012223">
    <property type="entry name" value="TEII"/>
</dbReference>
<dbReference type="EMBL" id="CP016171">
    <property type="protein sequence ID" value="ANN71763.1"/>
    <property type="molecule type" value="Genomic_DNA"/>
</dbReference>
<dbReference type="SUPFAM" id="SSF53474">
    <property type="entry name" value="alpha/beta-Hydrolases"/>
    <property type="match status" value="1"/>
</dbReference>
<dbReference type="EMBL" id="CP016170">
    <property type="protein sequence ID" value="ANN66684.1"/>
    <property type="molecule type" value="Genomic_DNA"/>
</dbReference>
<feature type="domain" description="Thioesterase" evidence="2">
    <location>
        <begin position="7"/>
        <end position="230"/>
    </location>
</feature>
<evidence type="ECO:0000313" key="6">
    <source>
        <dbReference type="Proteomes" id="UP000092213"/>
    </source>
</evidence>
<dbReference type="PANTHER" id="PTHR11487:SF0">
    <property type="entry name" value="S-ACYL FATTY ACID SYNTHASE THIOESTERASE, MEDIUM CHAIN"/>
    <property type="match status" value="1"/>
</dbReference>
<dbReference type="PANTHER" id="PTHR11487">
    <property type="entry name" value="THIOESTERASE"/>
    <property type="match status" value="1"/>
</dbReference>
<dbReference type="InterPro" id="IPR029058">
    <property type="entry name" value="AB_hydrolase_fold"/>
</dbReference>
<dbReference type="Proteomes" id="UP000091897">
    <property type="component" value="Chromosome"/>
</dbReference>
<accession>A0A193FWN0</accession>
<dbReference type="Pfam" id="PF00975">
    <property type="entry name" value="Thioesterase"/>
    <property type="match status" value="1"/>
</dbReference>
<evidence type="ECO:0000259" key="2">
    <source>
        <dbReference type="Pfam" id="PF00975"/>
    </source>
</evidence>